<reference evidence="4" key="1">
    <citation type="submission" date="2021-05" db="EMBL/GenBank/DDBJ databases">
        <authorList>
            <person name="Alioto T."/>
            <person name="Alioto T."/>
            <person name="Gomez Garrido J."/>
        </authorList>
    </citation>
    <scope>NUCLEOTIDE SEQUENCE</scope>
</reference>
<dbReference type="PANTHER" id="PTHR21595:SF0">
    <property type="entry name" value="PATRONIN"/>
    <property type="match status" value="1"/>
</dbReference>
<dbReference type="GO" id="GO:0007026">
    <property type="term" value="P:negative regulation of microtubule depolymerization"/>
    <property type="evidence" value="ECO:0007669"/>
    <property type="project" value="TreeGrafter"/>
</dbReference>
<dbReference type="InterPro" id="IPR011033">
    <property type="entry name" value="PRC_barrel-like_sf"/>
</dbReference>
<organism evidence="4">
    <name type="scientific">Culex pipiens</name>
    <name type="common">House mosquito</name>
    <dbReference type="NCBI Taxonomy" id="7175"/>
    <lineage>
        <taxon>Eukaryota</taxon>
        <taxon>Metazoa</taxon>
        <taxon>Ecdysozoa</taxon>
        <taxon>Arthropoda</taxon>
        <taxon>Hexapoda</taxon>
        <taxon>Insecta</taxon>
        <taxon>Pterygota</taxon>
        <taxon>Neoptera</taxon>
        <taxon>Endopterygota</taxon>
        <taxon>Diptera</taxon>
        <taxon>Nematocera</taxon>
        <taxon>Culicoidea</taxon>
        <taxon>Culicidae</taxon>
        <taxon>Culicinae</taxon>
        <taxon>Culicini</taxon>
        <taxon>Culex</taxon>
        <taxon>Culex</taxon>
    </lineage>
</organism>
<keyword evidence="1" id="KW-0493">Microtubule</keyword>
<evidence type="ECO:0000259" key="3">
    <source>
        <dbReference type="PROSITE" id="PS51508"/>
    </source>
</evidence>
<feature type="domain" description="CKK" evidence="3">
    <location>
        <begin position="173"/>
        <end position="307"/>
    </location>
</feature>
<evidence type="ECO:0000256" key="2">
    <source>
        <dbReference type="SAM" id="MobiDB-lite"/>
    </source>
</evidence>
<protein>
    <submittedName>
        <fullName evidence="4">Patronin</fullName>
    </submittedName>
</protein>
<dbReference type="SUPFAM" id="SSF50346">
    <property type="entry name" value="PRC-barrel domain"/>
    <property type="match status" value="1"/>
</dbReference>
<dbReference type="GO" id="GO:0036449">
    <property type="term" value="C:microtubule minus-end"/>
    <property type="evidence" value="ECO:0007669"/>
    <property type="project" value="TreeGrafter"/>
</dbReference>
<dbReference type="Pfam" id="PF08683">
    <property type="entry name" value="CAMSAP_CKK"/>
    <property type="match status" value="1"/>
</dbReference>
<proteinExistence type="inferred from homology"/>
<dbReference type="GO" id="GO:0005516">
    <property type="term" value="F:calmodulin binding"/>
    <property type="evidence" value="ECO:0007669"/>
    <property type="project" value="InterPro"/>
</dbReference>
<dbReference type="InterPro" id="IPR038209">
    <property type="entry name" value="CKK_dom_sf"/>
</dbReference>
<evidence type="ECO:0000256" key="1">
    <source>
        <dbReference type="PROSITE-ProRule" id="PRU00841"/>
    </source>
</evidence>
<dbReference type="GO" id="GO:0031122">
    <property type="term" value="P:cytoplasmic microtubule organization"/>
    <property type="evidence" value="ECO:0007669"/>
    <property type="project" value="TreeGrafter"/>
</dbReference>
<accession>A0A8D8GDG7</accession>
<comment type="domain">
    <text evidence="1">The CKK domain binds microtubules.</text>
</comment>
<dbReference type="GO" id="GO:0051011">
    <property type="term" value="F:microtubule minus-end binding"/>
    <property type="evidence" value="ECO:0007669"/>
    <property type="project" value="TreeGrafter"/>
</dbReference>
<dbReference type="EMBL" id="HBUE01252689">
    <property type="protein sequence ID" value="CAG6555075.1"/>
    <property type="molecule type" value="Transcribed_RNA"/>
</dbReference>
<dbReference type="AlphaFoldDB" id="A0A8D8GDG7"/>
<feature type="region of interest" description="Disordered" evidence="2">
    <location>
        <begin position="101"/>
        <end position="166"/>
    </location>
</feature>
<dbReference type="SMART" id="SM01051">
    <property type="entry name" value="CAMSAP_CKK"/>
    <property type="match status" value="1"/>
</dbReference>
<comment type="similarity">
    <text evidence="1">Belongs to the CAMSAP1 family.</text>
</comment>
<name>A0A8D8GDG7_CULPI</name>
<sequence length="314" mass="35147">MLCVRCASAQNNQISTVDPRSRRFSVWCCERCRRINHQCQFYDFNLFENKNSPKSVRSVAVQTNHGGLSHQYTVTNNSFEPGWHRRSYCFGQKSGLDRSAWRGSYNNDSDSGLGRATPPRRAPSPGMGPSSRHLPSPSGPGSLPPGLITKRRGFDDGSSDISSTASSMMDYNGPKLYKQPATKSNRGIILNAVEYCVFPGAVNRDAKQKVLEKIARSEAKHFLVLFRDAGCQFRALYGYWPENEQIIKLYGTGPSQVDDVMFDKFFKYNSGGKCFAQVHTKHLTVTIDAFTIHNSLWQGKKANLPSKKDMALVI</sequence>
<dbReference type="InterPro" id="IPR032940">
    <property type="entry name" value="CAMSAP"/>
</dbReference>
<dbReference type="PROSITE" id="PS51508">
    <property type="entry name" value="CKK"/>
    <property type="match status" value="1"/>
</dbReference>
<evidence type="ECO:0000313" key="4">
    <source>
        <dbReference type="EMBL" id="CAG6503816.1"/>
    </source>
</evidence>
<dbReference type="EMBL" id="HBUE01147763">
    <property type="protein sequence ID" value="CAG6503816.1"/>
    <property type="molecule type" value="Transcribed_RNA"/>
</dbReference>
<dbReference type="InterPro" id="IPR014797">
    <property type="entry name" value="CKK_CAMSAP"/>
</dbReference>
<dbReference type="Gene3D" id="3.10.20.360">
    <property type="entry name" value="CKK domain"/>
    <property type="match status" value="1"/>
</dbReference>
<dbReference type="PANTHER" id="PTHR21595">
    <property type="entry name" value="PATRONIN"/>
    <property type="match status" value="1"/>
</dbReference>
<dbReference type="FunFam" id="3.10.20.360:FF:000002">
    <property type="entry name" value="Patronin, isoform M"/>
    <property type="match status" value="1"/>
</dbReference>
<feature type="compositionally biased region" description="Low complexity" evidence="2">
    <location>
        <begin position="128"/>
        <end position="147"/>
    </location>
</feature>